<dbReference type="Proteomes" id="UP000663829">
    <property type="component" value="Unassembled WGS sequence"/>
</dbReference>
<dbReference type="EMBL" id="CAJNOQ010000055">
    <property type="protein sequence ID" value="CAF0748299.1"/>
    <property type="molecule type" value="Genomic_DNA"/>
</dbReference>
<proteinExistence type="predicted"/>
<sequence length="152" mass="16745">MASEFKVRALYDFVGESEHELSFNVNDIIIITSTSAPGNGWWYAKNSHGRLGVIPENYVQTIVDETPEPSKPPSCYAHPDLSLWNGNGSGSQNNYPASSLHNPNNNVFSSSQRSASNYTNTNVDQFAWQPGTNTNIHPTLHQSVSQGFMCIP</sequence>
<evidence type="ECO:0000256" key="2">
    <source>
        <dbReference type="PROSITE-ProRule" id="PRU00192"/>
    </source>
</evidence>
<dbReference type="Proteomes" id="UP000677228">
    <property type="component" value="Unassembled WGS sequence"/>
</dbReference>
<dbReference type="Gene3D" id="2.30.30.40">
    <property type="entry name" value="SH3 Domains"/>
    <property type="match status" value="1"/>
</dbReference>
<keyword evidence="1 2" id="KW-0728">SH3 domain</keyword>
<dbReference type="EMBL" id="CAJOBC010000055">
    <property type="protein sequence ID" value="CAF3527432.1"/>
    <property type="molecule type" value="Genomic_DNA"/>
</dbReference>
<dbReference type="PROSITE" id="PS50002">
    <property type="entry name" value="SH3"/>
    <property type="match status" value="1"/>
</dbReference>
<evidence type="ECO:0000313" key="4">
    <source>
        <dbReference type="EMBL" id="CAF0731403.1"/>
    </source>
</evidence>
<comment type="caution">
    <text evidence="5">The sequence shown here is derived from an EMBL/GenBank/DDBJ whole genome shotgun (WGS) entry which is preliminary data.</text>
</comment>
<evidence type="ECO:0000313" key="6">
    <source>
        <dbReference type="EMBL" id="CAF3506917.1"/>
    </source>
</evidence>
<dbReference type="SUPFAM" id="SSF50044">
    <property type="entry name" value="SH3-domain"/>
    <property type="match status" value="1"/>
</dbReference>
<feature type="domain" description="SH3" evidence="3">
    <location>
        <begin position="2"/>
        <end position="64"/>
    </location>
</feature>
<gene>
    <name evidence="5" type="ORF">GPM918_LOCUS675</name>
    <name evidence="4" type="ORF">OVA965_LOCUS831</name>
    <name evidence="7" type="ORF">SRO942_LOCUS676</name>
    <name evidence="6" type="ORF">TMI583_LOCUS832</name>
</gene>
<dbReference type="EMBL" id="CAJOBA010000130">
    <property type="protein sequence ID" value="CAF3506917.1"/>
    <property type="molecule type" value="Genomic_DNA"/>
</dbReference>
<evidence type="ECO:0000313" key="5">
    <source>
        <dbReference type="EMBL" id="CAF0748299.1"/>
    </source>
</evidence>
<dbReference type="AlphaFoldDB" id="A0A813PC77"/>
<dbReference type="CDD" id="cd00174">
    <property type="entry name" value="SH3"/>
    <property type="match status" value="1"/>
</dbReference>
<dbReference type="Proteomes" id="UP000681722">
    <property type="component" value="Unassembled WGS sequence"/>
</dbReference>
<reference evidence="5" key="1">
    <citation type="submission" date="2021-02" db="EMBL/GenBank/DDBJ databases">
        <authorList>
            <person name="Nowell W R."/>
        </authorList>
    </citation>
    <scope>NUCLEOTIDE SEQUENCE</scope>
</reference>
<dbReference type="Pfam" id="PF14604">
    <property type="entry name" value="SH3_9"/>
    <property type="match status" value="1"/>
</dbReference>
<dbReference type="SMART" id="SM00326">
    <property type="entry name" value="SH3"/>
    <property type="match status" value="1"/>
</dbReference>
<dbReference type="PANTHER" id="PTHR45929">
    <property type="entry name" value="JAK PATHWAY SIGNAL TRANSDUCTION ADAPTOR MOLECULE"/>
    <property type="match status" value="1"/>
</dbReference>
<name>A0A813PC77_9BILA</name>
<protein>
    <recommendedName>
        <fullName evidence="3">SH3 domain-containing protein</fullName>
    </recommendedName>
</protein>
<dbReference type="OrthoDB" id="3183924at2759"/>
<keyword evidence="8" id="KW-1185">Reference proteome</keyword>
<dbReference type="Proteomes" id="UP000682733">
    <property type="component" value="Unassembled WGS sequence"/>
</dbReference>
<dbReference type="PANTHER" id="PTHR45929:SF3">
    <property type="entry name" value="JAK PATHWAY SIGNAL TRANSDUCTION ADAPTOR MOLECULE"/>
    <property type="match status" value="1"/>
</dbReference>
<organism evidence="5 8">
    <name type="scientific">Didymodactylos carnosus</name>
    <dbReference type="NCBI Taxonomy" id="1234261"/>
    <lineage>
        <taxon>Eukaryota</taxon>
        <taxon>Metazoa</taxon>
        <taxon>Spiralia</taxon>
        <taxon>Gnathifera</taxon>
        <taxon>Rotifera</taxon>
        <taxon>Eurotatoria</taxon>
        <taxon>Bdelloidea</taxon>
        <taxon>Philodinida</taxon>
        <taxon>Philodinidae</taxon>
        <taxon>Didymodactylos</taxon>
    </lineage>
</organism>
<evidence type="ECO:0000313" key="8">
    <source>
        <dbReference type="Proteomes" id="UP000663829"/>
    </source>
</evidence>
<accession>A0A813PC77</accession>
<evidence type="ECO:0000256" key="1">
    <source>
        <dbReference type="ARBA" id="ARBA00022443"/>
    </source>
</evidence>
<evidence type="ECO:0000259" key="3">
    <source>
        <dbReference type="PROSITE" id="PS50002"/>
    </source>
</evidence>
<dbReference type="InterPro" id="IPR001452">
    <property type="entry name" value="SH3_domain"/>
</dbReference>
<dbReference type="InterPro" id="IPR050670">
    <property type="entry name" value="STAM"/>
</dbReference>
<dbReference type="PRINTS" id="PR00452">
    <property type="entry name" value="SH3DOMAIN"/>
</dbReference>
<dbReference type="EMBL" id="CAJNOK010000130">
    <property type="protein sequence ID" value="CAF0731403.1"/>
    <property type="molecule type" value="Genomic_DNA"/>
</dbReference>
<evidence type="ECO:0000313" key="7">
    <source>
        <dbReference type="EMBL" id="CAF3527432.1"/>
    </source>
</evidence>
<dbReference type="InterPro" id="IPR036028">
    <property type="entry name" value="SH3-like_dom_sf"/>
</dbReference>